<protein>
    <recommendedName>
        <fullName evidence="8">THO complex subunit 7 homolog</fullName>
    </recommendedName>
</protein>
<evidence type="ECO:0000313" key="6">
    <source>
        <dbReference type="EnsemblMetazoa" id="SMAR007019-PA"/>
    </source>
</evidence>
<reference evidence="6" key="2">
    <citation type="submission" date="2015-02" db="UniProtKB">
        <authorList>
            <consortium name="EnsemblMetazoa"/>
        </authorList>
    </citation>
    <scope>IDENTIFICATION</scope>
</reference>
<dbReference type="PANTHER" id="PTHR23405">
    <property type="entry name" value="MAINTENANCE OF KILLER 16 MAK16 PROTEIN-RELATED"/>
    <property type="match status" value="1"/>
</dbReference>
<evidence type="ECO:0000256" key="2">
    <source>
        <dbReference type="ARBA" id="ARBA00006482"/>
    </source>
</evidence>
<accession>T1J0H4</accession>
<dbReference type="eggNOG" id="KOG3215">
    <property type="taxonomic scope" value="Eukaryota"/>
</dbReference>
<comment type="similarity">
    <text evidence="2">Belongs to the THOC7 family.</text>
</comment>
<dbReference type="GO" id="GO:0006397">
    <property type="term" value="P:mRNA processing"/>
    <property type="evidence" value="ECO:0007669"/>
    <property type="project" value="InterPro"/>
</dbReference>
<keyword evidence="7" id="KW-1185">Reference proteome</keyword>
<dbReference type="GO" id="GO:0006406">
    <property type="term" value="P:mRNA export from nucleus"/>
    <property type="evidence" value="ECO:0007669"/>
    <property type="project" value="TreeGrafter"/>
</dbReference>
<reference evidence="7" key="1">
    <citation type="submission" date="2011-05" db="EMBL/GenBank/DDBJ databases">
        <authorList>
            <person name="Richards S.R."/>
            <person name="Qu J."/>
            <person name="Jiang H."/>
            <person name="Jhangiani S.N."/>
            <person name="Agravi P."/>
            <person name="Goodspeed R."/>
            <person name="Gross S."/>
            <person name="Mandapat C."/>
            <person name="Jackson L."/>
            <person name="Mathew T."/>
            <person name="Pu L."/>
            <person name="Thornton R."/>
            <person name="Saada N."/>
            <person name="Wilczek-Boney K.B."/>
            <person name="Lee S."/>
            <person name="Kovar C."/>
            <person name="Wu Y."/>
            <person name="Scherer S.E."/>
            <person name="Worley K.C."/>
            <person name="Muzny D.M."/>
            <person name="Gibbs R."/>
        </authorList>
    </citation>
    <scope>NUCLEOTIDE SEQUENCE</scope>
    <source>
        <strain evidence="7">Brora</strain>
    </source>
</reference>
<dbReference type="InterPro" id="IPR008501">
    <property type="entry name" value="THOC7/Mft1"/>
</dbReference>
<evidence type="ECO:0008006" key="8">
    <source>
        <dbReference type="Google" id="ProtNLM"/>
    </source>
</evidence>
<dbReference type="OMA" id="SHYAFGP"/>
<comment type="subcellular location">
    <subcellularLocation>
        <location evidence="1">Nucleus</location>
    </subcellularLocation>
</comment>
<proteinExistence type="inferred from homology"/>
<organism evidence="6 7">
    <name type="scientific">Strigamia maritima</name>
    <name type="common">European centipede</name>
    <name type="synonym">Geophilus maritimus</name>
    <dbReference type="NCBI Taxonomy" id="126957"/>
    <lineage>
        <taxon>Eukaryota</taxon>
        <taxon>Metazoa</taxon>
        <taxon>Ecdysozoa</taxon>
        <taxon>Arthropoda</taxon>
        <taxon>Myriapoda</taxon>
        <taxon>Chilopoda</taxon>
        <taxon>Pleurostigmophora</taxon>
        <taxon>Geophilomorpha</taxon>
        <taxon>Linotaeniidae</taxon>
        <taxon>Strigamia</taxon>
    </lineage>
</organism>
<dbReference type="PANTHER" id="PTHR23405:SF5">
    <property type="entry name" value="THO COMPLEX SUBUNIT 7 HOMOLOG"/>
    <property type="match status" value="1"/>
</dbReference>
<feature type="coiled-coil region" evidence="5">
    <location>
        <begin position="140"/>
        <end position="167"/>
    </location>
</feature>
<dbReference type="PhylomeDB" id="T1J0H4"/>
<keyword evidence="4" id="KW-0539">Nucleus</keyword>
<dbReference type="GO" id="GO:0000445">
    <property type="term" value="C:THO complex part of transcription export complex"/>
    <property type="evidence" value="ECO:0007669"/>
    <property type="project" value="InterPro"/>
</dbReference>
<evidence type="ECO:0000256" key="1">
    <source>
        <dbReference type="ARBA" id="ARBA00004123"/>
    </source>
</evidence>
<dbReference type="Gene3D" id="1.25.40.10">
    <property type="entry name" value="Tetratricopeptide repeat domain"/>
    <property type="match status" value="1"/>
</dbReference>
<dbReference type="EnsemblMetazoa" id="SMAR007019-RA">
    <property type="protein sequence ID" value="SMAR007019-PA"/>
    <property type="gene ID" value="SMAR007019"/>
</dbReference>
<dbReference type="InterPro" id="IPR011990">
    <property type="entry name" value="TPR-like_helical_dom_sf"/>
</dbReference>
<keyword evidence="3 5" id="KW-0175">Coiled coil</keyword>
<evidence type="ECO:0000256" key="4">
    <source>
        <dbReference type="ARBA" id="ARBA00023242"/>
    </source>
</evidence>
<sequence>MRLFILDEVIRRKLLIDCDGMGDDRRITMLLKTFNKWCMTDEPEEDCRQTYERMMSQLAQCEFAMTKSQLVSVMNKAEMGNYESLYKNIEQAIEEAHKDIATRKHDLVQAKRIRKNRQEYDALARVITQHPDRQATLSNLTSLHKELDKLKQTRQSLEDKLEIRRKQFHGFLNSAYELTQLIESTSLSLNKRFNYNFFYVLR</sequence>
<name>T1J0H4_STRMM</name>
<evidence type="ECO:0000313" key="7">
    <source>
        <dbReference type="Proteomes" id="UP000014500"/>
    </source>
</evidence>
<dbReference type="Proteomes" id="UP000014500">
    <property type="component" value="Unassembled WGS sequence"/>
</dbReference>
<dbReference type="AlphaFoldDB" id="T1J0H4"/>
<dbReference type="HOGENOM" id="CLU_087727_0_0_1"/>
<dbReference type="STRING" id="126957.T1J0H4"/>
<dbReference type="Pfam" id="PF05615">
    <property type="entry name" value="THOC7"/>
    <property type="match status" value="1"/>
</dbReference>
<dbReference type="EMBL" id="JH431734">
    <property type="status" value="NOT_ANNOTATED_CDS"/>
    <property type="molecule type" value="Genomic_DNA"/>
</dbReference>
<evidence type="ECO:0000256" key="3">
    <source>
        <dbReference type="ARBA" id="ARBA00023054"/>
    </source>
</evidence>
<evidence type="ECO:0000256" key="5">
    <source>
        <dbReference type="SAM" id="Coils"/>
    </source>
</evidence>